<dbReference type="GO" id="GO:0006629">
    <property type="term" value="P:lipid metabolic process"/>
    <property type="evidence" value="ECO:0007669"/>
    <property type="project" value="InterPro"/>
</dbReference>
<organism evidence="2 3">
    <name type="scientific">Dysgonomonas hofstadii</name>
    <dbReference type="NCBI Taxonomy" id="637886"/>
    <lineage>
        <taxon>Bacteria</taxon>
        <taxon>Pseudomonadati</taxon>
        <taxon>Bacteroidota</taxon>
        <taxon>Bacteroidia</taxon>
        <taxon>Bacteroidales</taxon>
        <taxon>Dysgonomonadaceae</taxon>
        <taxon>Dysgonomonas</taxon>
    </lineage>
</organism>
<feature type="domain" description="GP-PDE" evidence="1">
    <location>
        <begin position="32"/>
        <end position="312"/>
    </location>
</feature>
<evidence type="ECO:0000259" key="1">
    <source>
        <dbReference type="PROSITE" id="PS51704"/>
    </source>
</evidence>
<dbReference type="EMBL" id="JACIEP010000005">
    <property type="protein sequence ID" value="MBB4035720.1"/>
    <property type="molecule type" value="Genomic_DNA"/>
</dbReference>
<accession>A0A840CID0</accession>
<dbReference type="PANTHER" id="PTHR46211:SF14">
    <property type="entry name" value="GLYCEROPHOSPHODIESTER PHOSPHODIESTERASE"/>
    <property type="match status" value="1"/>
</dbReference>
<dbReference type="RefSeq" id="WP_183306651.1">
    <property type="nucleotide sequence ID" value="NZ_JACIEP010000005.1"/>
</dbReference>
<proteinExistence type="predicted"/>
<dbReference type="InterPro" id="IPR030395">
    <property type="entry name" value="GP_PDE_dom"/>
</dbReference>
<evidence type="ECO:0000313" key="2">
    <source>
        <dbReference type="EMBL" id="MBB4035720.1"/>
    </source>
</evidence>
<dbReference type="Proteomes" id="UP000555103">
    <property type="component" value="Unassembled WGS sequence"/>
</dbReference>
<dbReference type="GO" id="GO:0008081">
    <property type="term" value="F:phosphoric diester hydrolase activity"/>
    <property type="evidence" value="ECO:0007669"/>
    <property type="project" value="InterPro"/>
</dbReference>
<keyword evidence="3" id="KW-1185">Reference proteome</keyword>
<dbReference type="AlphaFoldDB" id="A0A840CID0"/>
<comment type="caution">
    <text evidence="2">The sequence shown here is derived from an EMBL/GenBank/DDBJ whole genome shotgun (WGS) entry which is preliminary data.</text>
</comment>
<dbReference type="SUPFAM" id="SSF51695">
    <property type="entry name" value="PLC-like phosphodiesterases"/>
    <property type="match status" value="1"/>
</dbReference>
<dbReference type="Gene3D" id="3.20.20.190">
    <property type="entry name" value="Phosphatidylinositol (PI) phosphodiesterase"/>
    <property type="match status" value="1"/>
</dbReference>
<evidence type="ECO:0000313" key="3">
    <source>
        <dbReference type="Proteomes" id="UP000555103"/>
    </source>
</evidence>
<reference evidence="2 3" key="1">
    <citation type="submission" date="2020-08" db="EMBL/GenBank/DDBJ databases">
        <title>Genomic Encyclopedia of Type Strains, Phase IV (KMG-IV): sequencing the most valuable type-strain genomes for metagenomic binning, comparative biology and taxonomic classification.</title>
        <authorList>
            <person name="Goeker M."/>
        </authorList>
    </citation>
    <scope>NUCLEOTIDE SEQUENCE [LARGE SCALE GENOMIC DNA]</scope>
    <source>
        <strain evidence="2 3">DSM 104969</strain>
    </source>
</reference>
<protein>
    <submittedName>
        <fullName evidence="2">Glycerophosphoryl diester phosphodiesterase</fullName>
    </submittedName>
</protein>
<dbReference type="PROSITE" id="PS51257">
    <property type="entry name" value="PROKAR_LIPOPROTEIN"/>
    <property type="match status" value="1"/>
</dbReference>
<gene>
    <name evidence="2" type="ORF">GGR21_001615</name>
</gene>
<dbReference type="PANTHER" id="PTHR46211">
    <property type="entry name" value="GLYCEROPHOSPHORYL DIESTER PHOSPHODIESTERASE"/>
    <property type="match status" value="1"/>
</dbReference>
<dbReference type="Pfam" id="PF03009">
    <property type="entry name" value="GDPD"/>
    <property type="match status" value="1"/>
</dbReference>
<name>A0A840CID0_9BACT</name>
<dbReference type="CDD" id="cd08556">
    <property type="entry name" value="GDPD"/>
    <property type="match status" value="1"/>
</dbReference>
<dbReference type="PROSITE" id="PS51704">
    <property type="entry name" value="GP_PDE"/>
    <property type="match status" value="1"/>
</dbReference>
<dbReference type="InterPro" id="IPR017946">
    <property type="entry name" value="PLC-like_Pdiesterase_TIM-brl"/>
</dbReference>
<sequence length="394" mass="45619">MKKIISILLLSLIAFSCYFENRMPIEPKKDLPDIVMHRGLHLFGKLAPENSLDAISLTSRVGAKFIEIDLNVTKDHEIILFHDSEINKALNNASDYSSVEGEYIYCNTLTLAELRQNYVLKAEDPAMRRPVPTLEEALIICKTEGLYPYIEIKEGFFTKQDVRKTYDTAIRIMGKGNFAITSFSAWIIEFLRSLDRELSLYRDMIEDVEYLKKYRINYYPHYEPSWYGYIPDYEENIKSMHREGLLASAWTVPKEAYDTILVKGYDGILSDDVAPMFNKAFAIYNDRTDGMFSSYITSGTIVDNVLNLKAGQELELKETVADSLYLGGLYFNIEAKGKFAIEANGFYVERENSLDDYVTYKFQYLFHKERPYFKIKALDDKVRIKSVWLAICDF</sequence>